<evidence type="ECO:0000256" key="4">
    <source>
        <dbReference type="ARBA" id="ARBA00022692"/>
    </source>
</evidence>
<protein>
    <submittedName>
        <fullName evidence="13">ER lumen protein-retaining receptor</fullName>
    </submittedName>
</protein>
<evidence type="ECO:0000256" key="8">
    <source>
        <dbReference type="ARBA" id="ARBA00022989"/>
    </source>
</evidence>
<feature type="transmembrane region" description="Helical" evidence="12">
    <location>
        <begin position="197"/>
        <end position="217"/>
    </location>
</feature>
<evidence type="ECO:0000256" key="7">
    <source>
        <dbReference type="ARBA" id="ARBA00022927"/>
    </source>
</evidence>
<comment type="subcellular location">
    <subcellularLocation>
        <location evidence="1">Endoplasmic reticulum membrane</location>
        <topology evidence="1">Multi-pass membrane protein</topology>
    </subcellularLocation>
</comment>
<keyword evidence="3" id="KW-0813">Transport</keyword>
<evidence type="ECO:0000256" key="10">
    <source>
        <dbReference type="ARBA" id="ARBA00023170"/>
    </source>
</evidence>
<comment type="similarity">
    <text evidence="2">Belongs to the ERD2 family.</text>
</comment>
<feature type="transmembrane region" description="Helical" evidence="12">
    <location>
        <begin position="140"/>
        <end position="160"/>
    </location>
</feature>
<gene>
    <name evidence="13" type="ORF">SCF082_LOCUS11382</name>
</gene>
<keyword evidence="5" id="KW-0256">Endoplasmic reticulum</keyword>
<keyword evidence="8 12" id="KW-1133">Transmembrane helix</keyword>
<feature type="compositionally biased region" description="Polar residues" evidence="11">
    <location>
        <begin position="279"/>
        <end position="293"/>
    </location>
</feature>
<evidence type="ECO:0000256" key="3">
    <source>
        <dbReference type="ARBA" id="ARBA00022448"/>
    </source>
</evidence>
<organism evidence="13 14">
    <name type="scientific">Durusdinium trenchii</name>
    <dbReference type="NCBI Taxonomy" id="1381693"/>
    <lineage>
        <taxon>Eukaryota</taxon>
        <taxon>Sar</taxon>
        <taxon>Alveolata</taxon>
        <taxon>Dinophyceae</taxon>
        <taxon>Suessiales</taxon>
        <taxon>Symbiodiniaceae</taxon>
        <taxon>Durusdinium</taxon>
    </lineage>
</organism>
<evidence type="ECO:0000256" key="2">
    <source>
        <dbReference type="ARBA" id="ARBA00010120"/>
    </source>
</evidence>
<evidence type="ECO:0000256" key="12">
    <source>
        <dbReference type="SAM" id="Phobius"/>
    </source>
</evidence>
<feature type="region of interest" description="Disordered" evidence="11">
    <location>
        <begin position="1"/>
        <end position="23"/>
    </location>
</feature>
<evidence type="ECO:0000256" key="1">
    <source>
        <dbReference type="ARBA" id="ARBA00004477"/>
    </source>
</evidence>
<keyword evidence="14" id="KW-1185">Reference proteome</keyword>
<evidence type="ECO:0000313" key="13">
    <source>
        <dbReference type="EMBL" id="CAK9012104.1"/>
    </source>
</evidence>
<feature type="transmembrane region" description="Helical" evidence="12">
    <location>
        <begin position="107"/>
        <end position="128"/>
    </location>
</feature>
<keyword evidence="6" id="KW-0931">ER-Golgi transport</keyword>
<keyword evidence="10 13" id="KW-0675">Receptor</keyword>
<proteinExistence type="inferred from homology"/>
<keyword evidence="9 12" id="KW-0472">Membrane</keyword>
<evidence type="ECO:0000256" key="6">
    <source>
        <dbReference type="ARBA" id="ARBA00022892"/>
    </source>
</evidence>
<dbReference type="Proteomes" id="UP001642464">
    <property type="component" value="Unassembled WGS sequence"/>
</dbReference>
<reference evidence="13 14" key="1">
    <citation type="submission" date="2024-02" db="EMBL/GenBank/DDBJ databases">
        <authorList>
            <person name="Chen Y."/>
            <person name="Shah S."/>
            <person name="Dougan E. K."/>
            <person name="Thang M."/>
            <person name="Chan C."/>
        </authorList>
    </citation>
    <scope>NUCLEOTIDE SEQUENCE [LARGE SCALE GENOMIC DNA]</scope>
</reference>
<feature type="region of interest" description="Disordered" evidence="11">
    <location>
        <begin position="279"/>
        <end position="309"/>
    </location>
</feature>
<evidence type="ECO:0000256" key="9">
    <source>
        <dbReference type="ARBA" id="ARBA00023136"/>
    </source>
</evidence>
<keyword evidence="4 12" id="KW-0812">Transmembrane</keyword>
<dbReference type="PANTHER" id="PTHR10585">
    <property type="entry name" value="ER LUMEN PROTEIN RETAINING RECEPTOR"/>
    <property type="match status" value="1"/>
</dbReference>
<dbReference type="PRINTS" id="PR00660">
    <property type="entry name" value="ERLUMENR"/>
</dbReference>
<evidence type="ECO:0000256" key="5">
    <source>
        <dbReference type="ARBA" id="ARBA00022824"/>
    </source>
</evidence>
<dbReference type="Pfam" id="PF00810">
    <property type="entry name" value="ER_lumen_recept"/>
    <property type="match status" value="1"/>
</dbReference>
<feature type="transmembrane region" description="Helical" evidence="12">
    <location>
        <begin position="229"/>
        <end position="254"/>
    </location>
</feature>
<name>A0ABP0JCG0_9DINO</name>
<feature type="transmembrane region" description="Helical" evidence="12">
    <location>
        <begin position="52"/>
        <end position="73"/>
    </location>
</feature>
<dbReference type="EMBL" id="CAXAMM010006736">
    <property type="protein sequence ID" value="CAK9012104.1"/>
    <property type="molecule type" value="Genomic_DNA"/>
</dbReference>
<evidence type="ECO:0000313" key="14">
    <source>
        <dbReference type="Proteomes" id="UP001642464"/>
    </source>
</evidence>
<sequence>MAEEAAAEVSVPPAPVDEADKPGNLRGTASRAARWSGHLLKEKLVRNYSWNIFRYIGDYLHLLGVFALLATLAKNRSCSGISRSTQILYFLVFVTRYLDLIDEQQAFYLVFFKITYIVTSIIVLAVFYKLDATYERQKDTCSLAVILVPCFLGAFLLAKTYQLVDILWTFSQFCEGFAMVPQYVFCYRDRMAKDIGVTFYVLSMGAYRCFYAANWIYKKVQVPKYTDFQSWLGGLIDILFFADYLLSFTGLSLLRSMVLKVDEKINEFKDKVEMKVLGSSSSVARDSQATGTELRQRRKADEAEEDIGI</sequence>
<accession>A0ABP0JCG0</accession>
<dbReference type="InterPro" id="IPR000133">
    <property type="entry name" value="ER_ret_rcpt"/>
</dbReference>
<comment type="caution">
    <text evidence="13">The sequence shown here is derived from an EMBL/GenBank/DDBJ whole genome shotgun (WGS) entry which is preliminary data.</text>
</comment>
<keyword evidence="7" id="KW-0653">Protein transport</keyword>
<feature type="transmembrane region" description="Helical" evidence="12">
    <location>
        <begin position="166"/>
        <end position="185"/>
    </location>
</feature>
<evidence type="ECO:0000256" key="11">
    <source>
        <dbReference type="SAM" id="MobiDB-lite"/>
    </source>
</evidence>